<dbReference type="AlphaFoldDB" id="A0AB34PC38"/>
<evidence type="ECO:0000256" key="1">
    <source>
        <dbReference type="ARBA" id="ARBA00023002"/>
    </source>
</evidence>
<dbReference type="GO" id="GO:0016491">
    <property type="term" value="F:oxidoreductase activity"/>
    <property type="evidence" value="ECO:0007669"/>
    <property type="project" value="UniProtKB-KW"/>
</dbReference>
<feature type="domain" description="Phosphogluconate dehydrogenase NAD-binding putative C-terminal" evidence="3">
    <location>
        <begin position="198"/>
        <end position="269"/>
    </location>
</feature>
<organism evidence="4 5">
    <name type="scientific">Xanthomonas cannabis pv. phaseoli</name>
    <dbReference type="NCBI Taxonomy" id="1885902"/>
    <lineage>
        <taxon>Bacteria</taxon>
        <taxon>Pseudomonadati</taxon>
        <taxon>Pseudomonadota</taxon>
        <taxon>Gammaproteobacteria</taxon>
        <taxon>Lysobacterales</taxon>
        <taxon>Lysobacteraceae</taxon>
        <taxon>Xanthomonas</taxon>
    </lineage>
</organism>
<keyword evidence="1" id="KW-0560">Oxidoreductase</keyword>
<evidence type="ECO:0000259" key="2">
    <source>
        <dbReference type="Pfam" id="PF03446"/>
    </source>
</evidence>
<sequence length="295" mass="30865">MSAPYGALAFIGFGEAACAFHEGWALDGQRRITAYDIKGDHPETQPAMHARYLDHAVVGCESAAAAVEQADIVFSLVTADCAQAAAHAAAPALRKAALWLDCNSCAPGTKQATAAVIEAAGGRYVDVAVMAPVLPQRHHVPLLVSGPHAPAALTVLQALGMRPEIAGDLVGQASSIKMLRSVMVKGIEALCAECFIAARRAGVEDQVIASLDASAPQRTWGEQASYNMERMMVHGVRRAAEMHEVAATVAALGLPAEMAAATAAWQQRIGNTALDAGREVLSERLDRVSAALGQR</sequence>
<dbReference type="SUPFAM" id="SSF51735">
    <property type="entry name" value="NAD(P)-binding Rossmann-fold domains"/>
    <property type="match status" value="1"/>
</dbReference>
<comment type="caution">
    <text evidence="4">The sequence shown here is derived from an EMBL/GenBank/DDBJ whole genome shotgun (WGS) entry which is preliminary data.</text>
</comment>
<dbReference type="InterPro" id="IPR015814">
    <property type="entry name" value="Pgluconate_DH_NAD-bd_C"/>
</dbReference>
<protein>
    <submittedName>
        <fullName evidence="4">3-hydroxyisobutyrate dehydrogenase</fullName>
    </submittedName>
</protein>
<dbReference type="InterPro" id="IPR036291">
    <property type="entry name" value="NAD(P)-bd_dom_sf"/>
</dbReference>
<dbReference type="InterPro" id="IPR013328">
    <property type="entry name" value="6PGD_dom2"/>
</dbReference>
<dbReference type="Pfam" id="PF03446">
    <property type="entry name" value="NAD_binding_2"/>
    <property type="match status" value="1"/>
</dbReference>
<feature type="domain" description="6-phosphogluconate dehydrogenase NADP-binding" evidence="2">
    <location>
        <begin position="45"/>
        <end position="130"/>
    </location>
</feature>
<name>A0AB34PC38_9XANT</name>
<reference evidence="4 5" key="1">
    <citation type="submission" date="2014-10" db="EMBL/GenBank/DDBJ databases">
        <title>Genome sequence of a Xanthomonas strain that is pathogenic on beans.</title>
        <authorList>
            <person name="Aritua V."/>
            <person name="Sapp M."/>
            <person name="Harrison J."/>
            <person name="Smith J."/>
            <person name="Studholme D."/>
        </authorList>
    </citation>
    <scope>NUCLEOTIDE SEQUENCE [LARGE SCALE GENOMIC DNA]</scope>
    <source>
        <strain evidence="4 5">Nyagatare</strain>
    </source>
</reference>
<dbReference type="RefSeq" id="WP_047693301.1">
    <property type="nucleotide sequence ID" value="NZ_KN265462.1"/>
</dbReference>
<dbReference type="Pfam" id="PF09130">
    <property type="entry name" value="DUF1932"/>
    <property type="match status" value="1"/>
</dbReference>
<dbReference type="Proteomes" id="UP000029879">
    <property type="component" value="Unassembled WGS sequence"/>
</dbReference>
<gene>
    <name evidence="4" type="ORF">NC00_02500</name>
</gene>
<dbReference type="Gene3D" id="1.10.1040.10">
    <property type="entry name" value="N-(1-d-carboxylethyl)-l-norvaline Dehydrogenase, domain 2"/>
    <property type="match status" value="1"/>
</dbReference>
<accession>A0AB34PC38</accession>
<dbReference type="InterPro" id="IPR008927">
    <property type="entry name" value="6-PGluconate_DH-like_C_sf"/>
</dbReference>
<proteinExistence type="predicted"/>
<dbReference type="Gene3D" id="3.40.50.720">
    <property type="entry name" value="NAD(P)-binding Rossmann-like Domain"/>
    <property type="match status" value="1"/>
</dbReference>
<dbReference type="SUPFAM" id="SSF48179">
    <property type="entry name" value="6-phosphogluconate dehydrogenase C-terminal domain-like"/>
    <property type="match status" value="1"/>
</dbReference>
<dbReference type="InterPro" id="IPR006115">
    <property type="entry name" value="6PGDH_NADP-bd"/>
</dbReference>
<dbReference type="EMBL" id="JRQI01000007">
    <property type="protein sequence ID" value="KGK59227.1"/>
    <property type="molecule type" value="Genomic_DNA"/>
</dbReference>
<evidence type="ECO:0000313" key="4">
    <source>
        <dbReference type="EMBL" id="KGK59227.1"/>
    </source>
</evidence>
<evidence type="ECO:0000313" key="5">
    <source>
        <dbReference type="Proteomes" id="UP000029879"/>
    </source>
</evidence>
<evidence type="ECO:0000259" key="3">
    <source>
        <dbReference type="Pfam" id="PF09130"/>
    </source>
</evidence>
<dbReference type="GO" id="GO:0050661">
    <property type="term" value="F:NADP binding"/>
    <property type="evidence" value="ECO:0007669"/>
    <property type="project" value="InterPro"/>
</dbReference>